<comment type="caution">
    <text evidence="3">The sequence shown here is derived from an EMBL/GenBank/DDBJ whole genome shotgun (WGS) entry which is preliminary data.</text>
</comment>
<feature type="region of interest" description="Disordered" evidence="1">
    <location>
        <begin position="36"/>
        <end position="67"/>
    </location>
</feature>
<sequence>MNRALCFIFGVIAGTALGYYIARQRCEEEIESVKEAFREDSEREESSVDHNEADENPDREPIDSSIRPAVKEAIDYMNTVRKAGYTAAPDPTDEDEVSDIPYEITPNEFGDIEYEEVELVMFADDVLADGDTYERVEDVDNVVGEDNLQKFGHYEEDRVCVRNDRLKCDYEIIRDERTYEQAYKTMYPYKPYGEDVED</sequence>
<dbReference type="EMBL" id="QRSS01000005">
    <property type="protein sequence ID" value="RGQ05936.1"/>
    <property type="molecule type" value="Genomic_DNA"/>
</dbReference>
<evidence type="ECO:0000313" key="2">
    <source>
        <dbReference type="EMBL" id="RGQ05936.1"/>
    </source>
</evidence>
<dbReference type="Proteomes" id="UP000285839">
    <property type="component" value="Unassembled WGS sequence"/>
</dbReference>
<evidence type="ECO:0000313" key="3">
    <source>
        <dbReference type="EMBL" id="RGR50699.1"/>
    </source>
</evidence>
<protein>
    <submittedName>
        <fullName evidence="3">Uncharacterized protein</fullName>
    </submittedName>
</protein>
<dbReference type="EMBL" id="QRUH01000002">
    <property type="protein sequence ID" value="RGR50699.1"/>
    <property type="molecule type" value="Genomic_DNA"/>
</dbReference>
<proteinExistence type="predicted"/>
<name>A0A412EUB0_9FIRM</name>
<organism evidence="3 5">
    <name type="scientific">Blautia obeum</name>
    <dbReference type="NCBI Taxonomy" id="40520"/>
    <lineage>
        <taxon>Bacteria</taxon>
        <taxon>Bacillati</taxon>
        <taxon>Bacillota</taxon>
        <taxon>Clostridia</taxon>
        <taxon>Lachnospirales</taxon>
        <taxon>Lachnospiraceae</taxon>
        <taxon>Blautia</taxon>
    </lineage>
</organism>
<dbReference type="RefSeq" id="WP_118031222.1">
    <property type="nucleotide sequence ID" value="NZ_QRSS01000005.1"/>
</dbReference>
<feature type="compositionally biased region" description="Basic and acidic residues" evidence="1">
    <location>
        <begin position="36"/>
        <end position="62"/>
    </location>
</feature>
<dbReference type="Proteomes" id="UP000283585">
    <property type="component" value="Unassembled WGS sequence"/>
</dbReference>
<accession>A0A412EUB0</accession>
<gene>
    <name evidence="3" type="ORF">DWY46_04755</name>
    <name evidence="2" type="ORF">DWZ12_05560</name>
</gene>
<evidence type="ECO:0000313" key="4">
    <source>
        <dbReference type="Proteomes" id="UP000283585"/>
    </source>
</evidence>
<evidence type="ECO:0000313" key="5">
    <source>
        <dbReference type="Proteomes" id="UP000285839"/>
    </source>
</evidence>
<dbReference type="AlphaFoldDB" id="A0A412EUB0"/>
<evidence type="ECO:0000256" key="1">
    <source>
        <dbReference type="SAM" id="MobiDB-lite"/>
    </source>
</evidence>
<reference evidence="4 5" key="1">
    <citation type="submission" date="2018-08" db="EMBL/GenBank/DDBJ databases">
        <title>A genome reference for cultivated species of the human gut microbiota.</title>
        <authorList>
            <person name="Zou Y."/>
            <person name="Xue W."/>
            <person name="Luo G."/>
        </authorList>
    </citation>
    <scope>NUCLEOTIDE SEQUENCE [LARGE SCALE GENOMIC DNA]</scope>
    <source>
        <strain evidence="3 5">AF25-21</strain>
        <strain evidence="2 4">AF29-2BH</strain>
    </source>
</reference>